<keyword evidence="3" id="KW-1185">Reference proteome</keyword>
<feature type="region of interest" description="Disordered" evidence="1">
    <location>
        <begin position="1157"/>
        <end position="1195"/>
    </location>
</feature>
<dbReference type="AlphaFoldDB" id="A0A371D9E8"/>
<dbReference type="OrthoDB" id="3208495at2759"/>
<dbReference type="Pfam" id="PF18759">
    <property type="entry name" value="Plavaka"/>
    <property type="match status" value="1"/>
</dbReference>
<accession>A0A371D9E8</accession>
<feature type="compositionally biased region" description="Basic residues" evidence="1">
    <location>
        <begin position="691"/>
        <end position="700"/>
    </location>
</feature>
<name>A0A371D9E8_9APHY</name>
<dbReference type="Proteomes" id="UP000256964">
    <property type="component" value="Unassembled WGS sequence"/>
</dbReference>
<reference evidence="2 3" key="1">
    <citation type="journal article" date="2018" name="Biotechnol. Biofuels">
        <title>Integrative visual omics of the white-rot fungus Polyporus brumalis exposes the biotechnological potential of its oxidative enzymes for delignifying raw plant biomass.</title>
        <authorList>
            <person name="Miyauchi S."/>
            <person name="Rancon A."/>
            <person name="Drula E."/>
            <person name="Hage H."/>
            <person name="Chaduli D."/>
            <person name="Favel A."/>
            <person name="Grisel S."/>
            <person name="Henrissat B."/>
            <person name="Herpoel-Gimbert I."/>
            <person name="Ruiz-Duenas F.J."/>
            <person name="Chevret D."/>
            <person name="Hainaut M."/>
            <person name="Lin J."/>
            <person name="Wang M."/>
            <person name="Pangilinan J."/>
            <person name="Lipzen A."/>
            <person name="Lesage-Meessen L."/>
            <person name="Navarro D."/>
            <person name="Riley R."/>
            <person name="Grigoriev I.V."/>
            <person name="Zhou S."/>
            <person name="Raouche S."/>
            <person name="Rosso M.N."/>
        </authorList>
    </citation>
    <scope>NUCLEOTIDE SEQUENCE [LARGE SCALE GENOMIC DNA]</scope>
    <source>
        <strain evidence="2 3">BRFM 1820</strain>
    </source>
</reference>
<proteinExistence type="predicted"/>
<feature type="region of interest" description="Disordered" evidence="1">
    <location>
        <begin position="691"/>
        <end position="713"/>
    </location>
</feature>
<gene>
    <name evidence="2" type="ORF">OH76DRAFT_1351220</name>
</gene>
<organism evidence="2 3">
    <name type="scientific">Lentinus brumalis</name>
    <dbReference type="NCBI Taxonomy" id="2498619"/>
    <lineage>
        <taxon>Eukaryota</taxon>
        <taxon>Fungi</taxon>
        <taxon>Dikarya</taxon>
        <taxon>Basidiomycota</taxon>
        <taxon>Agaricomycotina</taxon>
        <taxon>Agaricomycetes</taxon>
        <taxon>Polyporales</taxon>
        <taxon>Polyporaceae</taxon>
        <taxon>Lentinus</taxon>
    </lineage>
</organism>
<feature type="region of interest" description="Disordered" evidence="1">
    <location>
        <begin position="1"/>
        <end position="34"/>
    </location>
</feature>
<feature type="compositionally biased region" description="Basic and acidic residues" evidence="1">
    <location>
        <begin position="787"/>
        <end position="805"/>
    </location>
</feature>
<feature type="compositionally biased region" description="Low complexity" evidence="1">
    <location>
        <begin position="230"/>
        <end position="264"/>
    </location>
</feature>
<dbReference type="STRING" id="139420.A0A371D9E8"/>
<feature type="compositionally biased region" description="Pro residues" evidence="1">
    <location>
        <begin position="1"/>
        <end position="10"/>
    </location>
</feature>
<protein>
    <submittedName>
        <fullName evidence="2">Uncharacterized protein</fullName>
    </submittedName>
</protein>
<feature type="region of interest" description="Disordered" evidence="1">
    <location>
        <begin position="787"/>
        <end position="827"/>
    </location>
</feature>
<dbReference type="EMBL" id="KZ857407">
    <property type="protein sequence ID" value="RDX49140.1"/>
    <property type="molecule type" value="Genomic_DNA"/>
</dbReference>
<evidence type="ECO:0000256" key="1">
    <source>
        <dbReference type="SAM" id="MobiDB-lite"/>
    </source>
</evidence>
<feature type="region of interest" description="Disordered" evidence="1">
    <location>
        <begin position="228"/>
        <end position="272"/>
    </location>
</feature>
<evidence type="ECO:0000313" key="2">
    <source>
        <dbReference type="EMBL" id="RDX49140.1"/>
    </source>
</evidence>
<evidence type="ECO:0000313" key="3">
    <source>
        <dbReference type="Proteomes" id="UP000256964"/>
    </source>
</evidence>
<feature type="compositionally biased region" description="Acidic residues" evidence="1">
    <location>
        <begin position="1157"/>
        <end position="1183"/>
    </location>
</feature>
<sequence>MDLPRQPVPPAIIDSDDAPRERCRSGSPPPALEFRSSTNAWSMYRVFPVKPARDPDEEDRSLASYCDPVAFDVRAAESRDARRTRGLAVPDERPPYSPFPNVSTFEYVYWQNTGANKKSDQQINGLARVMQEDDFNASDLAGFDAARELKRLDDYTEDDVGSPFSAQDGWIEGEVHVHVPKEGVCYASEDKAPVFTLKGVWHRRFREVIRSSLQQESVKDWHMVPHRLYPSSSSPSPEPCTSRSSSAGSSSSSTSSSSFTSSSSRPNDSPEEDIRVWSEIFNSDTALEEDATIRAQPRQAGDPDDLEYCVTLICLYSDSTRLTNFGKANLWPIYLYFGNQSKYTRGRPTAYAARHMAYIPSLPDQIQDFYTDQYDESATTAVLKFLRRELVQQILLLLLDDEFMYIYVHGDVVVCGDGITRRQFPRFVLHTADFLEKILLTCLKFISQCPCPRCKVPRARLIEMGTRADDYRRNKTRVDDNDVNWRITLARKWIFEDGMPLTSVYIDRILGSLSLTPTRSAYSIKLREHNFNFYSLFAPDFMHEVELGVWRTIFTHLMRILHAVGEDSIQTFNKRFRQVPTFGRSTIRKFSRNVCDQGKLAARDYEDRLQCFMPVFEGLLKSKADNRMALDLIFDLATLHALGKLRMHVPKTIEALGTAASNVGTSTRVFISKVCSKYATVELPKELAARGRRKARKPRKAGAPAPTVRGRKELNCNTPKFHALRDYATTVLALGPLDNSSAHTGEVEHIHSKDVYGRTNKVNHEAQIARRTLLAEKLRMIRTRVDTGRARRKKLMDARERKKNSEAAGLEDNDNMKLPSEDDEKTKLPYSSATQRYHVAKSQRSHDNIFNWVSSFGDDPALIDFYLKLKEHALSRLEERGQFDPGYDTSAGYSFQDRARLVIHKEQLYWHDVVRLNWTSYDLQRSQDAVNPRNHADIMLLAHNTGEADAHPYLYARVVRVFHINVRLYDSPMASFERMDVLFVRWFRIDPSVPGGLQQKRLHRVEFVPHGGEEEACGFVNPVDVVRGCHIIAAFAHGRVDTLLGPSMARKIRVTRKSDKAPEDDKDFRYHYVNFFVDRDMFMRYFGGGIGHRGVTQRTSAQLDEEDADSDWQDIVEDAPTEAARPEDLLELVPEIAQAGVGYALQQELEIFRAGLESDDGEESDEEEDEEQVPEWELEDEDGRPENVGMEGDALAQGLEEEYEIFGYAAP</sequence>
<dbReference type="InterPro" id="IPR041078">
    <property type="entry name" value="Plavaka"/>
</dbReference>